<protein>
    <recommendedName>
        <fullName evidence="3">Bacteriophage protein</fullName>
    </recommendedName>
</protein>
<dbReference type="Proteomes" id="UP001209803">
    <property type="component" value="Chromosome"/>
</dbReference>
<keyword evidence="2" id="KW-1185">Reference proteome</keyword>
<gene>
    <name evidence="1" type="ORF">K1718_13315</name>
</gene>
<evidence type="ECO:0000313" key="1">
    <source>
        <dbReference type="EMBL" id="WFE92298.1"/>
    </source>
</evidence>
<evidence type="ECO:0008006" key="3">
    <source>
        <dbReference type="Google" id="ProtNLM"/>
    </source>
</evidence>
<organism evidence="1 2">
    <name type="scientific">Roseibium porphyridii</name>
    <dbReference type="NCBI Taxonomy" id="2866279"/>
    <lineage>
        <taxon>Bacteria</taxon>
        <taxon>Pseudomonadati</taxon>
        <taxon>Pseudomonadota</taxon>
        <taxon>Alphaproteobacteria</taxon>
        <taxon>Hyphomicrobiales</taxon>
        <taxon>Stappiaceae</taxon>
        <taxon>Roseibium</taxon>
    </lineage>
</organism>
<dbReference type="RefSeq" id="WP_265682276.1">
    <property type="nucleotide sequence ID" value="NZ_CP120863.1"/>
</dbReference>
<name>A0ABY8FIA6_9HYPH</name>
<reference evidence="1 2" key="1">
    <citation type="submission" date="2023-03" db="EMBL/GenBank/DDBJ databases">
        <title>Roseibium porphyridii sp. nov. and Roseibium rhodosorbium sp. nov. isolated from marine algae, Porphyridium cruentum and Rhodosorus marinus, respectively.</title>
        <authorList>
            <person name="Lee M.W."/>
            <person name="Choi B.J."/>
            <person name="Lee J.K."/>
            <person name="Choi D.G."/>
            <person name="Baek J.H."/>
            <person name="Bayburt H."/>
            <person name="Kim J.M."/>
            <person name="Han D.M."/>
            <person name="Kim K.H."/>
            <person name="Jeon C.O."/>
        </authorList>
    </citation>
    <scope>NUCLEOTIDE SEQUENCE [LARGE SCALE GENOMIC DNA]</scope>
    <source>
        <strain evidence="1 2">KMA01</strain>
    </source>
</reference>
<proteinExistence type="predicted"/>
<sequence>MTALAVDRRTPERSGDRREFSVKASTLIYAGALVAIGADDLAVPMSTATTLQGVGRAEGRVDNSTGADGDLTVSVGSGIYRYANSAAADEITAADIGENCYGVDDQTVALTNGTNTRSVAGKIYDVDAHGVWVDFR</sequence>
<evidence type="ECO:0000313" key="2">
    <source>
        <dbReference type="Proteomes" id="UP001209803"/>
    </source>
</evidence>
<dbReference type="EMBL" id="CP120863">
    <property type="protein sequence ID" value="WFE92298.1"/>
    <property type="molecule type" value="Genomic_DNA"/>
</dbReference>
<accession>A0ABY8FIA6</accession>